<evidence type="ECO:0000256" key="6">
    <source>
        <dbReference type="ARBA" id="ARBA00022801"/>
    </source>
</evidence>
<dbReference type="GO" id="GO:0031901">
    <property type="term" value="C:early endosome membrane"/>
    <property type="evidence" value="ECO:0007669"/>
    <property type="project" value="UniProtKB-SubCell"/>
</dbReference>
<keyword evidence="7" id="KW-0443">Lipid metabolism</keyword>
<dbReference type="SUPFAM" id="SSF56219">
    <property type="entry name" value="DNase I-like"/>
    <property type="match status" value="1"/>
</dbReference>
<keyword evidence="5" id="KW-0967">Endosome</keyword>
<dbReference type="PROSITE" id="PS50238">
    <property type="entry name" value="RHOGAP"/>
    <property type="match status" value="1"/>
</dbReference>
<keyword evidence="13" id="KW-1185">Reference proteome</keyword>
<evidence type="ECO:0000256" key="9">
    <source>
        <dbReference type="ARBA" id="ARBA00023329"/>
    </source>
</evidence>
<dbReference type="FunFam" id="1.10.555.10:FF:000012">
    <property type="entry name" value="Putative inositol polyphosphate 5-phosphatase OCRL-1"/>
    <property type="match status" value="1"/>
</dbReference>
<dbReference type="Pfam" id="PF21310">
    <property type="entry name" value="OCRL-like_ASH"/>
    <property type="match status" value="1"/>
</dbReference>
<dbReference type="GO" id="GO:0030670">
    <property type="term" value="C:phagocytic vesicle membrane"/>
    <property type="evidence" value="ECO:0007669"/>
    <property type="project" value="UniProtKB-SubCell"/>
</dbReference>
<name>A0A670JTS6_PODMU</name>
<dbReference type="SMART" id="SM00324">
    <property type="entry name" value="RhoGAP"/>
    <property type="match status" value="1"/>
</dbReference>
<dbReference type="PANTHER" id="PTHR11200:SF300">
    <property type="entry name" value="TYPE II INOSITOL 1,4,5-TRISPHOSPHATE 5-PHOSPHATASE"/>
    <property type="match status" value="1"/>
</dbReference>
<reference evidence="12" key="2">
    <citation type="submission" date="2025-08" db="UniProtKB">
        <authorList>
            <consortium name="Ensembl"/>
        </authorList>
    </citation>
    <scope>IDENTIFICATION</scope>
</reference>
<dbReference type="Pfam" id="PF22669">
    <property type="entry name" value="Exo_endo_phos2"/>
    <property type="match status" value="1"/>
</dbReference>
<accession>A0A670JTS6</accession>
<dbReference type="Gene3D" id="1.10.555.10">
    <property type="entry name" value="Rho GTPase activation protein"/>
    <property type="match status" value="1"/>
</dbReference>
<dbReference type="GO" id="GO:0004439">
    <property type="term" value="F:phosphatidylinositol-4,5-bisphosphate 5-phosphatase activity"/>
    <property type="evidence" value="ECO:0007669"/>
    <property type="project" value="UniProtKB-EC"/>
</dbReference>
<dbReference type="Gene3D" id="3.60.10.10">
    <property type="entry name" value="Endonuclease/exonuclease/phosphatase"/>
    <property type="match status" value="1"/>
</dbReference>
<comment type="similarity">
    <text evidence="3">Belongs to the inositol 1,4,5-trisphosphate 5-phosphatase type II family.</text>
</comment>
<feature type="domain" description="Rho-GAP" evidence="11">
    <location>
        <begin position="726"/>
        <end position="911"/>
    </location>
</feature>
<dbReference type="GO" id="GO:0046856">
    <property type="term" value="P:phosphatidylinositol dephosphorylation"/>
    <property type="evidence" value="ECO:0007669"/>
    <property type="project" value="Ensembl"/>
</dbReference>
<dbReference type="AlphaFoldDB" id="A0A670JTS6"/>
<dbReference type="InterPro" id="IPR000198">
    <property type="entry name" value="RhoGAP_dom"/>
</dbReference>
<evidence type="ECO:0000259" key="11">
    <source>
        <dbReference type="PROSITE" id="PS50238"/>
    </source>
</evidence>
<evidence type="ECO:0000256" key="10">
    <source>
        <dbReference type="SAM" id="SignalP"/>
    </source>
</evidence>
<dbReference type="Ensembl" id="ENSPMRT00000030283.1">
    <property type="protein sequence ID" value="ENSPMRP00000028548.1"/>
    <property type="gene ID" value="ENSPMRG00000018016.1"/>
</dbReference>
<dbReference type="CDD" id="cd09093">
    <property type="entry name" value="INPP5c_INPP5B"/>
    <property type="match status" value="1"/>
</dbReference>
<dbReference type="InterPro" id="IPR037793">
    <property type="entry name" value="OCRL1/INPP5B_INPP5c"/>
</dbReference>
<dbReference type="GO" id="GO:0030317">
    <property type="term" value="P:flagellated sperm motility"/>
    <property type="evidence" value="ECO:0007669"/>
    <property type="project" value="Ensembl"/>
</dbReference>
<dbReference type="InterPro" id="IPR036691">
    <property type="entry name" value="Endo/exonu/phosph_ase_sf"/>
</dbReference>
<evidence type="ECO:0000256" key="7">
    <source>
        <dbReference type="ARBA" id="ARBA00023098"/>
    </source>
</evidence>
<dbReference type="Pfam" id="PF00620">
    <property type="entry name" value="RhoGAP"/>
    <property type="match status" value="1"/>
</dbReference>
<dbReference type="GeneTree" id="ENSGT00940000156762"/>
<dbReference type="GO" id="GO:0005829">
    <property type="term" value="C:cytosol"/>
    <property type="evidence" value="ECO:0007669"/>
    <property type="project" value="Ensembl"/>
</dbReference>
<evidence type="ECO:0000313" key="12">
    <source>
        <dbReference type="Ensembl" id="ENSPMRP00000028548.1"/>
    </source>
</evidence>
<keyword evidence="6" id="KW-0378">Hydrolase</keyword>
<evidence type="ECO:0000256" key="1">
    <source>
        <dbReference type="ARBA" id="ARBA00004146"/>
    </source>
</evidence>
<dbReference type="SMART" id="SM00128">
    <property type="entry name" value="IPPc"/>
    <property type="match status" value="1"/>
</dbReference>
<dbReference type="GO" id="GO:0007283">
    <property type="term" value="P:spermatogenesis"/>
    <property type="evidence" value="ECO:0007669"/>
    <property type="project" value="Ensembl"/>
</dbReference>
<dbReference type="GO" id="GO:0052658">
    <property type="term" value="F:inositol-1,4,5-trisphosphate 5-phosphatase activity"/>
    <property type="evidence" value="ECO:0007669"/>
    <property type="project" value="Ensembl"/>
</dbReference>
<dbReference type="Gene3D" id="2.60.40.10">
    <property type="entry name" value="Immunoglobulins"/>
    <property type="match status" value="1"/>
</dbReference>
<sequence>MGNENDAAIGFWVALAVPRFVHAAALWGSNRSAPAAYSPEMLLPRSAHKVVYAALLSPSPIGSDVTVQIISSDANLLVQLPFGSQTQTFLTEVRKRCSPAGTILWMERAGLLCREESGEIRWPGGRKSFGGRQPPARLGSLVAPAAAAEAAPAGSWLGAHSACGENALWARWASGLRDPPPTLSFSAQAAPTCCLAMLHVEAGSSLQCCSFKALFPSPRPNKPKNDITSEMVRSSSVLVSEEMRGLSMQTFGLRDTIIKSQLLQKEDEYTYLQSFKFFVGTYNVNGQSPKETLQPWLSHDAEPPDIYCVGFQELDLSKEAFFFNDTPKEEEWFKAVTESLHPEAKYAKVKLIRLVGILMLFYVRTELAVHVSEVEAETVGTGIMGRMGNKGGVAIRFRFHNTTICFVNAHLAAHTEEYERRNQDFRDICGRMQFCPPEPGLPPLTIGKHDVVLWLGDLNYRLEEQDVERVKKLVEAHDFATLYQHDQLKKQMEAKAVFEGFLEGEISFQPTYKYNTGSDDWDTSEKCRTPAWCDRILWRGKNISQLSYRSHMALRGSDHKPVSAIFDIGVKVVDKELYRRSFEDIVRSLDKMENASIPSVTLSKREFLFKDVKYMQLQMASFTIHNGPVPCQFEFINKLDEEAYCKPWLMANPNKGFLLPDAEVTVELELFVNKSTATRLNSGEDQLEDILVLHLDRGKDYFLPVSGNYLPSCFGCPLQTLCHMREPIQEMSPEAIRKLVLLPLWSSDNDASWPEKPLDIPKELWMMVDHLYRNACQQVRRMPLDLNFLLYGSNHSVAEALLLFLESLPEPVICYTLYDKCLEAADSHVLSNQVVSTLPKCHKNVFSYLIAFLRELLQHSVKNHLDVNILGSIFGGLLLRPPPGHTKPGIAEKRKAQQFIQQFLLREEITL</sequence>
<dbReference type="Gene3D" id="2.30.29.110">
    <property type="match status" value="1"/>
</dbReference>
<evidence type="ECO:0000256" key="3">
    <source>
        <dbReference type="ARBA" id="ARBA00005910"/>
    </source>
</evidence>
<evidence type="ECO:0000256" key="5">
    <source>
        <dbReference type="ARBA" id="ARBA00022753"/>
    </source>
</evidence>
<organism evidence="12 13">
    <name type="scientific">Podarcis muralis</name>
    <name type="common">Wall lizard</name>
    <name type="synonym">Lacerta muralis</name>
    <dbReference type="NCBI Taxonomy" id="64176"/>
    <lineage>
        <taxon>Eukaryota</taxon>
        <taxon>Metazoa</taxon>
        <taxon>Chordata</taxon>
        <taxon>Craniata</taxon>
        <taxon>Vertebrata</taxon>
        <taxon>Euteleostomi</taxon>
        <taxon>Lepidosauria</taxon>
        <taxon>Squamata</taxon>
        <taxon>Bifurcata</taxon>
        <taxon>Unidentata</taxon>
        <taxon>Episquamata</taxon>
        <taxon>Laterata</taxon>
        <taxon>Lacertibaenia</taxon>
        <taxon>Lacertidae</taxon>
        <taxon>Podarcis</taxon>
    </lineage>
</organism>
<proteinExistence type="inferred from homology"/>
<keyword evidence="9" id="KW-0968">Cytoplasmic vesicle</keyword>
<keyword evidence="8" id="KW-0472">Membrane</keyword>
<dbReference type="GO" id="GO:0007165">
    <property type="term" value="P:signal transduction"/>
    <property type="evidence" value="ECO:0007669"/>
    <property type="project" value="InterPro"/>
</dbReference>
<feature type="signal peptide" evidence="10">
    <location>
        <begin position="1"/>
        <end position="23"/>
    </location>
</feature>
<evidence type="ECO:0000256" key="2">
    <source>
        <dbReference type="ARBA" id="ARBA00004580"/>
    </source>
</evidence>
<gene>
    <name evidence="12" type="primary">INPP5B</name>
</gene>
<dbReference type="GO" id="GO:0070613">
    <property type="term" value="P:regulation of protein processing"/>
    <property type="evidence" value="ECO:0007669"/>
    <property type="project" value="Ensembl"/>
</dbReference>
<dbReference type="Proteomes" id="UP000472272">
    <property type="component" value="Chromosome 8"/>
</dbReference>
<evidence type="ECO:0000256" key="8">
    <source>
        <dbReference type="ARBA" id="ARBA00023136"/>
    </source>
</evidence>
<reference evidence="12 13" key="1">
    <citation type="journal article" date="2019" name="Proc. Natl. Acad. Sci. U.S.A.">
        <title>Regulatory changes in pterin and carotenoid genes underlie balanced color polymorphisms in the wall lizard.</title>
        <authorList>
            <person name="Andrade P."/>
            <person name="Pinho C."/>
            <person name="Perez I de Lanuza G."/>
            <person name="Afonso S."/>
            <person name="Brejcha J."/>
            <person name="Rubin C.J."/>
            <person name="Wallerman O."/>
            <person name="Pereira P."/>
            <person name="Sabatino S.J."/>
            <person name="Bellati A."/>
            <person name="Pellitteri-Rosa D."/>
            <person name="Bosakova Z."/>
            <person name="Bunikis I."/>
            <person name="Carretero M.A."/>
            <person name="Feiner N."/>
            <person name="Marsik P."/>
            <person name="Pauperio F."/>
            <person name="Salvi D."/>
            <person name="Soler L."/>
            <person name="While G.M."/>
            <person name="Uller T."/>
            <person name="Font E."/>
            <person name="Andersson L."/>
            <person name="Carneiro M."/>
        </authorList>
    </citation>
    <scope>NUCLEOTIDE SEQUENCE</scope>
</reference>
<dbReference type="InterPro" id="IPR047078">
    <property type="entry name" value="RhoGAP_OCRL1"/>
</dbReference>
<dbReference type="EC" id="3.1.3.36" evidence="4"/>
<dbReference type="InterPro" id="IPR048869">
    <property type="entry name" value="OCRL-1_2_ASH"/>
</dbReference>
<dbReference type="InterPro" id="IPR013783">
    <property type="entry name" value="Ig-like_fold"/>
</dbReference>
<keyword evidence="10" id="KW-0732">Signal</keyword>
<dbReference type="InterPro" id="IPR000300">
    <property type="entry name" value="IPPc"/>
</dbReference>
<dbReference type="PANTHER" id="PTHR11200">
    <property type="entry name" value="INOSITOL 5-PHOSPHATASE"/>
    <property type="match status" value="1"/>
</dbReference>
<evidence type="ECO:0000313" key="13">
    <source>
        <dbReference type="Proteomes" id="UP000472272"/>
    </source>
</evidence>
<dbReference type="InterPro" id="IPR046985">
    <property type="entry name" value="IP5"/>
</dbReference>
<dbReference type="InterPro" id="IPR008936">
    <property type="entry name" value="Rho_GTPase_activation_prot"/>
</dbReference>
<dbReference type="FunFam" id="2.60.40.10:FF:000132">
    <property type="entry name" value="Inositol polyphosphate 5-phosphatase OCRL-1 isoform b"/>
    <property type="match status" value="1"/>
</dbReference>
<dbReference type="FunFam" id="3.60.10.10:FF:000004">
    <property type="entry name" value="Type II inositol 1,4,5-trisphosphate 5-phosphatase"/>
    <property type="match status" value="1"/>
</dbReference>
<comment type="subcellular location">
    <subcellularLocation>
        <location evidence="2">Cytoplasmic vesicle</location>
        <location evidence="2">Phagosome membrane</location>
    </subcellularLocation>
    <subcellularLocation>
        <location evidence="1">Early endosome membrane</location>
    </subcellularLocation>
</comment>
<feature type="chain" id="PRO_5025398906" description="phosphoinositide 5-phosphatase" evidence="10">
    <location>
        <begin position="24"/>
        <end position="911"/>
    </location>
</feature>
<protein>
    <recommendedName>
        <fullName evidence="4">phosphoinositide 5-phosphatase</fullName>
        <ecNumber evidence="4">3.1.3.36</ecNumber>
    </recommendedName>
</protein>
<evidence type="ECO:0000256" key="4">
    <source>
        <dbReference type="ARBA" id="ARBA00013044"/>
    </source>
</evidence>
<dbReference type="CDD" id="cd04380">
    <property type="entry name" value="RhoGAP_OCRL1"/>
    <property type="match status" value="1"/>
</dbReference>
<dbReference type="SUPFAM" id="SSF48350">
    <property type="entry name" value="GTPase activation domain, GAP"/>
    <property type="match status" value="1"/>
</dbReference>
<reference evidence="12" key="3">
    <citation type="submission" date="2025-09" db="UniProtKB">
        <authorList>
            <consortium name="Ensembl"/>
        </authorList>
    </citation>
    <scope>IDENTIFICATION</scope>
</reference>